<organism evidence="2 3">
    <name type="scientific">Candidatus Ventrousia excrementavium</name>
    <dbReference type="NCBI Taxonomy" id="2840961"/>
    <lineage>
        <taxon>Bacteria</taxon>
        <taxon>Bacillati</taxon>
        <taxon>Bacillota</taxon>
        <taxon>Clostridia</taxon>
        <taxon>Eubacteriales</taxon>
        <taxon>Clostridiaceae</taxon>
        <taxon>Clostridiaceae incertae sedis</taxon>
        <taxon>Candidatus Ventrousia</taxon>
    </lineage>
</organism>
<dbReference type="AlphaFoldDB" id="A0A9D1LMC8"/>
<evidence type="ECO:0000256" key="1">
    <source>
        <dbReference type="SAM" id="Phobius"/>
    </source>
</evidence>
<keyword evidence="1" id="KW-1133">Transmembrane helix</keyword>
<dbReference type="EMBL" id="DVMR01000070">
    <property type="protein sequence ID" value="HIU44522.1"/>
    <property type="molecule type" value="Genomic_DNA"/>
</dbReference>
<proteinExistence type="predicted"/>
<sequence>MPAFAGYFALMRGLCELEGETPIFDRLRPYTAALGVFELVLWVLYCAGILGPDGPWAALLGGISTAGRIFAVNRLTMGMNDIEKRFAIPQAKEGLTGAWQRLAVLFAAAFVLRGIRGWSVISALAAQLASLSFVLRFIAAGRRYAAYRPPRYIPPRH</sequence>
<comment type="caution">
    <text evidence="2">The sequence shown here is derived from an EMBL/GenBank/DDBJ whole genome shotgun (WGS) entry which is preliminary data.</text>
</comment>
<name>A0A9D1LMC8_9CLOT</name>
<evidence type="ECO:0000313" key="3">
    <source>
        <dbReference type="Proteomes" id="UP000824073"/>
    </source>
</evidence>
<keyword evidence="1" id="KW-0472">Membrane</keyword>
<reference evidence="2" key="2">
    <citation type="journal article" date="2021" name="PeerJ">
        <title>Extensive microbial diversity within the chicken gut microbiome revealed by metagenomics and culture.</title>
        <authorList>
            <person name="Gilroy R."/>
            <person name="Ravi A."/>
            <person name="Getino M."/>
            <person name="Pursley I."/>
            <person name="Horton D.L."/>
            <person name="Alikhan N.F."/>
            <person name="Baker D."/>
            <person name="Gharbi K."/>
            <person name="Hall N."/>
            <person name="Watson M."/>
            <person name="Adriaenssens E.M."/>
            <person name="Foster-Nyarko E."/>
            <person name="Jarju S."/>
            <person name="Secka A."/>
            <person name="Antonio M."/>
            <person name="Oren A."/>
            <person name="Chaudhuri R.R."/>
            <person name="La Ragione R."/>
            <person name="Hildebrand F."/>
            <person name="Pallen M.J."/>
        </authorList>
    </citation>
    <scope>NUCLEOTIDE SEQUENCE</scope>
    <source>
        <strain evidence="2">CHK191-8634</strain>
    </source>
</reference>
<evidence type="ECO:0000313" key="2">
    <source>
        <dbReference type="EMBL" id="HIU44522.1"/>
    </source>
</evidence>
<protein>
    <submittedName>
        <fullName evidence="2">Uncharacterized protein</fullName>
    </submittedName>
</protein>
<feature type="transmembrane region" description="Helical" evidence="1">
    <location>
        <begin position="121"/>
        <end position="139"/>
    </location>
</feature>
<accession>A0A9D1LMC8</accession>
<dbReference type="Proteomes" id="UP000824073">
    <property type="component" value="Unassembled WGS sequence"/>
</dbReference>
<keyword evidence="1" id="KW-0812">Transmembrane</keyword>
<reference evidence="2" key="1">
    <citation type="submission" date="2020-10" db="EMBL/GenBank/DDBJ databases">
        <authorList>
            <person name="Gilroy R."/>
        </authorList>
    </citation>
    <scope>NUCLEOTIDE SEQUENCE</scope>
    <source>
        <strain evidence="2">CHK191-8634</strain>
    </source>
</reference>
<gene>
    <name evidence="2" type="ORF">IAB67_09520</name>
</gene>